<gene>
    <name evidence="1" type="ORF">CO057_00675</name>
</gene>
<dbReference type="AlphaFoldDB" id="A0A2M8EQ26"/>
<evidence type="ECO:0000313" key="1">
    <source>
        <dbReference type="EMBL" id="PJC24848.1"/>
    </source>
</evidence>
<protein>
    <submittedName>
        <fullName evidence="1">Uncharacterized protein</fullName>
    </submittedName>
</protein>
<evidence type="ECO:0000313" key="2">
    <source>
        <dbReference type="Proteomes" id="UP000230251"/>
    </source>
</evidence>
<comment type="caution">
    <text evidence="1">The sequence shown here is derived from an EMBL/GenBank/DDBJ whole genome shotgun (WGS) entry which is preliminary data.</text>
</comment>
<proteinExistence type="predicted"/>
<sequence>MKKAFLFLFGLMLAGVGCVSQKSDLPEEFLEVSDLEIIDEIGDVESSSPDTSITGGRIDQVSLPAIGELDEENDDLSIAAFEVIAGDYFFKPENLMVSAG</sequence>
<name>A0A2M8EQ26_9BACT</name>
<dbReference type="EMBL" id="PFSI01000014">
    <property type="protein sequence ID" value="PJC24848.1"/>
    <property type="molecule type" value="Genomic_DNA"/>
</dbReference>
<dbReference type="Proteomes" id="UP000230251">
    <property type="component" value="Unassembled WGS sequence"/>
</dbReference>
<accession>A0A2M8EQ26</accession>
<reference evidence="2" key="1">
    <citation type="submission" date="2017-09" db="EMBL/GenBank/DDBJ databases">
        <title>Depth-based differentiation of microbial function through sediment-hosted aquifers and enrichment of novel symbionts in the deep terrestrial subsurface.</title>
        <authorList>
            <person name="Probst A.J."/>
            <person name="Ladd B."/>
            <person name="Jarett J.K."/>
            <person name="Geller-Mcgrath D.E."/>
            <person name="Sieber C.M.K."/>
            <person name="Emerson J.B."/>
            <person name="Anantharaman K."/>
            <person name="Thomas B.C."/>
            <person name="Malmstrom R."/>
            <person name="Stieglmeier M."/>
            <person name="Klingl A."/>
            <person name="Woyke T."/>
            <person name="Ryan C.M."/>
            <person name="Banfield J.F."/>
        </authorList>
    </citation>
    <scope>NUCLEOTIDE SEQUENCE [LARGE SCALE GENOMIC DNA]</scope>
</reference>
<organism evidence="1 2">
    <name type="scientific">Candidatus Uhrbacteria bacterium CG_4_9_14_0_2_um_filter_41_50</name>
    <dbReference type="NCBI Taxonomy" id="1975031"/>
    <lineage>
        <taxon>Bacteria</taxon>
        <taxon>Candidatus Uhriibacteriota</taxon>
    </lineage>
</organism>
<dbReference type="PROSITE" id="PS51257">
    <property type="entry name" value="PROKAR_LIPOPROTEIN"/>
    <property type="match status" value="1"/>
</dbReference>